<feature type="transmembrane region" description="Helical" evidence="7">
    <location>
        <begin position="85"/>
        <end position="104"/>
    </location>
</feature>
<evidence type="ECO:0000313" key="9">
    <source>
        <dbReference type="Proteomes" id="UP000051448"/>
    </source>
</evidence>
<comment type="subcellular location">
    <subcellularLocation>
        <location evidence="6">Cell membrane</location>
        <topology evidence="6">Multi-pass membrane protein</topology>
    </subcellularLocation>
    <subcellularLocation>
        <location evidence="1">Membrane</location>
        <topology evidence="1">Multi-pass membrane protein</topology>
    </subcellularLocation>
</comment>
<evidence type="ECO:0000256" key="4">
    <source>
        <dbReference type="ARBA" id="ARBA00022989"/>
    </source>
</evidence>
<dbReference type="InterPro" id="IPR037294">
    <property type="entry name" value="ABC_BtuC-like"/>
</dbReference>
<dbReference type="PANTHER" id="PTHR30477">
    <property type="entry name" value="ABC-TRANSPORTER METAL-BINDING PROTEIN"/>
    <property type="match status" value="1"/>
</dbReference>
<keyword evidence="5 7" id="KW-0472">Membrane</keyword>
<evidence type="ECO:0000256" key="7">
    <source>
        <dbReference type="SAM" id="Phobius"/>
    </source>
</evidence>
<dbReference type="GO" id="GO:0043190">
    <property type="term" value="C:ATP-binding cassette (ABC) transporter complex"/>
    <property type="evidence" value="ECO:0007669"/>
    <property type="project" value="InterPro"/>
</dbReference>
<feature type="transmembrane region" description="Helical" evidence="7">
    <location>
        <begin position="6"/>
        <end position="29"/>
    </location>
</feature>
<keyword evidence="3 6" id="KW-0812">Transmembrane</keyword>
<keyword evidence="4 7" id="KW-1133">Transmembrane helix</keyword>
<feature type="transmembrane region" description="Helical" evidence="7">
    <location>
        <begin position="166"/>
        <end position="199"/>
    </location>
</feature>
<dbReference type="PANTHER" id="PTHR30477:SF0">
    <property type="entry name" value="METAL TRANSPORT SYSTEM MEMBRANE PROTEIN TM_0125-RELATED"/>
    <property type="match status" value="1"/>
</dbReference>
<dbReference type="Gene3D" id="1.10.3470.10">
    <property type="entry name" value="ABC transporter involved in vitamin B12 uptake, BtuC"/>
    <property type="match status" value="1"/>
</dbReference>
<dbReference type="Proteomes" id="UP000051448">
    <property type="component" value="Unassembled WGS sequence"/>
</dbReference>
<comment type="caution">
    <text evidence="8">The sequence shown here is derived from an EMBL/GenBank/DDBJ whole genome shotgun (WGS) entry which is preliminary data.</text>
</comment>
<evidence type="ECO:0000313" key="8">
    <source>
        <dbReference type="EMBL" id="KRL02837.1"/>
    </source>
</evidence>
<evidence type="ECO:0000256" key="5">
    <source>
        <dbReference type="ARBA" id="ARBA00023136"/>
    </source>
</evidence>
<protein>
    <submittedName>
        <fullName evidence="8">ABC transporter permease</fullName>
    </submittedName>
</protein>
<sequence length="270" mass="29567">MLQFDFMRYAFIAGIFISLICGVMGTFVVARQTSFFTHTLSEIGFSGAAFGIFLGISPLLGMIIFTMTSALFIGISGDRLSRREASISLFSGLFIGLGILFLSLSSKQSSYATNILFGSIVGINIGNLYSLVALSILILIVITLLFRQLAYNSFDVTGSQYNQHLNLLTSIVFLGLLALTISVTSQIIGSLLIFVLLTIPASSAKYYTSSLWKMIFLSTIFSLGGIWIGLYLSYITNWPVTFFITTVEALIYCSALICRQLQVSKLSLKN</sequence>
<dbReference type="GeneID" id="98309883"/>
<evidence type="ECO:0000256" key="2">
    <source>
        <dbReference type="ARBA" id="ARBA00008034"/>
    </source>
</evidence>
<feature type="transmembrane region" description="Helical" evidence="7">
    <location>
        <begin position="211"/>
        <end position="232"/>
    </location>
</feature>
<reference evidence="8 9" key="1">
    <citation type="journal article" date="2015" name="Genome Announc.">
        <title>Expanding the biotechnology potential of lactobacilli through comparative genomics of 213 strains and associated genera.</title>
        <authorList>
            <person name="Sun Z."/>
            <person name="Harris H.M."/>
            <person name="McCann A."/>
            <person name="Guo C."/>
            <person name="Argimon S."/>
            <person name="Zhang W."/>
            <person name="Yang X."/>
            <person name="Jeffery I.B."/>
            <person name="Cooney J.C."/>
            <person name="Kagawa T.F."/>
            <person name="Liu W."/>
            <person name="Song Y."/>
            <person name="Salvetti E."/>
            <person name="Wrobel A."/>
            <person name="Rasinkangas P."/>
            <person name="Parkhill J."/>
            <person name="Rea M.C."/>
            <person name="O'Sullivan O."/>
            <person name="Ritari J."/>
            <person name="Douillard F.P."/>
            <person name="Paul Ross R."/>
            <person name="Yang R."/>
            <person name="Briner A.E."/>
            <person name="Felis G.E."/>
            <person name="de Vos W.M."/>
            <person name="Barrangou R."/>
            <person name="Klaenhammer T.R."/>
            <person name="Caufield P.W."/>
            <person name="Cui Y."/>
            <person name="Zhang H."/>
            <person name="O'Toole P.W."/>
        </authorList>
    </citation>
    <scope>NUCLEOTIDE SEQUENCE [LARGE SCALE GENOMIC DNA]</scope>
    <source>
        <strain evidence="8 9">DSM 19519</strain>
    </source>
</reference>
<keyword evidence="9" id="KW-1185">Reference proteome</keyword>
<feature type="transmembrane region" description="Helical" evidence="7">
    <location>
        <begin position="50"/>
        <end position="73"/>
    </location>
</feature>
<proteinExistence type="inferred from homology"/>
<dbReference type="OrthoDB" id="9798540at2"/>
<dbReference type="GO" id="GO:0055085">
    <property type="term" value="P:transmembrane transport"/>
    <property type="evidence" value="ECO:0007669"/>
    <property type="project" value="InterPro"/>
</dbReference>
<keyword evidence="6" id="KW-0813">Transport</keyword>
<organism evidence="8 9">
    <name type="scientific">Liquorilactobacillus hordei DSM 19519</name>
    <dbReference type="NCBI Taxonomy" id="1423759"/>
    <lineage>
        <taxon>Bacteria</taxon>
        <taxon>Bacillati</taxon>
        <taxon>Bacillota</taxon>
        <taxon>Bacilli</taxon>
        <taxon>Lactobacillales</taxon>
        <taxon>Lactobacillaceae</taxon>
        <taxon>Liquorilactobacillus</taxon>
    </lineage>
</organism>
<dbReference type="InterPro" id="IPR001626">
    <property type="entry name" value="ABC_TroCD"/>
</dbReference>
<dbReference type="AlphaFoldDB" id="A0A0R1MC31"/>
<evidence type="ECO:0000256" key="1">
    <source>
        <dbReference type="ARBA" id="ARBA00004141"/>
    </source>
</evidence>
<dbReference type="RefSeq" id="WP_057870440.1">
    <property type="nucleotide sequence ID" value="NZ_AZDX01000076.1"/>
</dbReference>
<comment type="similarity">
    <text evidence="2 6">Belongs to the ABC-3 integral membrane protein family.</text>
</comment>
<feature type="transmembrane region" description="Helical" evidence="7">
    <location>
        <begin position="116"/>
        <end position="146"/>
    </location>
</feature>
<dbReference type="STRING" id="1423759.FC92_GL002105"/>
<name>A0A0R1MC31_9LACO</name>
<accession>A0A0R1MC31</accession>
<dbReference type="PATRIC" id="fig|1423759.3.peg.2200"/>
<gene>
    <name evidence="8" type="ORF">FC92_GL002105</name>
</gene>
<dbReference type="SUPFAM" id="SSF81345">
    <property type="entry name" value="ABC transporter involved in vitamin B12 uptake, BtuC"/>
    <property type="match status" value="1"/>
</dbReference>
<feature type="transmembrane region" description="Helical" evidence="7">
    <location>
        <begin position="238"/>
        <end position="258"/>
    </location>
</feature>
<evidence type="ECO:0000256" key="6">
    <source>
        <dbReference type="RuleBase" id="RU003943"/>
    </source>
</evidence>
<evidence type="ECO:0000256" key="3">
    <source>
        <dbReference type="ARBA" id="ARBA00022692"/>
    </source>
</evidence>
<dbReference type="Pfam" id="PF00950">
    <property type="entry name" value="ABC-3"/>
    <property type="match status" value="1"/>
</dbReference>
<dbReference type="EMBL" id="AZDX01000076">
    <property type="protein sequence ID" value="KRL02837.1"/>
    <property type="molecule type" value="Genomic_DNA"/>
</dbReference>